<keyword evidence="2" id="KW-1185">Reference proteome</keyword>
<dbReference type="EMBL" id="BPVZ01000237">
    <property type="protein sequence ID" value="GKV47818.1"/>
    <property type="molecule type" value="Genomic_DNA"/>
</dbReference>
<accession>A0AAV5MEA2</accession>
<sequence length="58" mass="6268">MAMVGDKTKKKSTAVTLQQFISNMTPLIDLEKEAEISASISSGALRNLDSAQKRGPLF</sequence>
<organism evidence="1 2">
    <name type="scientific">Rubroshorea leprosula</name>
    <dbReference type="NCBI Taxonomy" id="152421"/>
    <lineage>
        <taxon>Eukaryota</taxon>
        <taxon>Viridiplantae</taxon>
        <taxon>Streptophyta</taxon>
        <taxon>Embryophyta</taxon>
        <taxon>Tracheophyta</taxon>
        <taxon>Spermatophyta</taxon>
        <taxon>Magnoliopsida</taxon>
        <taxon>eudicotyledons</taxon>
        <taxon>Gunneridae</taxon>
        <taxon>Pentapetalae</taxon>
        <taxon>rosids</taxon>
        <taxon>malvids</taxon>
        <taxon>Malvales</taxon>
        <taxon>Dipterocarpaceae</taxon>
        <taxon>Rubroshorea</taxon>
    </lineage>
</organism>
<dbReference type="Proteomes" id="UP001054252">
    <property type="component" value="Unassembled WGS sequence"/>
</dbReference>
<evidence type="ECO:0000313" key="2">
    <source>
        <dbReference type="Proteomes" id="UP001054252"/>
    </source>
</evidence>
<protein>
    <submittedName>
        <fullName evidence="1">Uncharacterized protein</fullName>
    </submittedName>
</protein>
<name>A0AAV5MEA2_9ROSI</name>
<proteinExistence type="predicted"/>
<evidence type="ECO:0000313" key="1">
    <source>
        <dbReference type="EMBL" id="GKV47818.1"/>
    </source>
</evidence>
<comment type="caution">
    <text evidence="1">The sequence shown here is derived from an EMBL/GenBank/DDBJ whole genome shotgun (WGS) entry which is preliminary data.</text>
</comment>
<dbReference type="AlphaFoldDB" id="A0AAV5MEA2"/>
<reference evidence="1 2" key="1">
    <citation type="journal article" date="2021" name="Commun. Biol.">
        <title>The genome of Shorea leprosula (Dipterocarpaceae) highlights the ecological relevance of drought in aseasonal tropical rainforests.</title>
        <authorList>
            <person name="Ng K.K.S."/>
            <person name="Kobayashi M.J."/>
            <person name="Fawcett J.A."/>
            <person name="Hatakeyama M."/>
            <person name="Paape T."/>
            <person name="Ng C.H."/>
            <person name="Ang C.C."/>
            <person name="Tnah L.H."/>
            <person name="Lee C.T."/>
            <person name="Nishiyama T."/>
            <person name="Sese J."/>
            <person name="O'Brien M.J."/>
            <person name="Copetti D."/>
            <person name="Mohd Noor M.I."/>
            <person name="Ong R.C."/>
            <person name="Putra M."/>
            <person name="Sireger I.Z."/>
            <person name="Indrioko S."/>
            <person name="Kosugi Y."/>
            <person name="Izuno A."/>
            <person name="Isagi Y."/>
            <person name="Lee S.L."/>
            <person name="Shimizu K.K."/>
        </authorList>
    </citation>
    <scope>NUCLEOTIDE SEQUENCE [LARGE SCALE GENOMIC DNA]</scope>
    <source>
        <strain evidence="1">214</strain>
    </source>
</reference>
<gene>
    <name evidence="1" type="ORF">SLEP1_g54680</name>
</gene>